<dbReference type="EMBL" id="JAUTWS010000029">
    <property type="protein sequence ID" value="MDO9711448.1"/>
    <property type="molecule type" value="Genomic_DNA"/>
</dbReference>
<keyword evidence="3" id="KW-1185">Reference proteome</keyword>
<evidence type="ECO:0000313" key="3">
    <source>
        <dbReference type="Proteomes" id="UP001243009"/>
    </source>
</evidence>
<organism evidence="2 3">
    <name type="scientific">Paracraurococcus lichenis</name>
    <dbReference type="NCBI Taxonomy" id="3064888"/>
    <lineage>
        <taxon>Bacteria</taxon>
        <taxon>Pseudomonadati</taxon>
        <taxon>Pseudomonadota</taxon>
        <taxon>Alphaproteobacteria</taxon>
        <taxon>Acetobacterales</taxon>
        <taxon>Roseomonadaceae</taxon>
        <taxon>Paracraurococcus</taxon>
    </lineage>
</organism>
<evidence type="ECO:0008006" key="4">
    <source>
        <dbReference type="Google" id="ProtNLM"/>
    </source>
</evidence>
<dbReference type="RefSeq" id="WP_305106307.1">
    <property type="nucleotide sequence ID" value="NZ_JAUTWS010000029.1"/>
</dbReference>
<dbReference type="PANTHER" id="PTHR30024:SF48">
    <property type="entry name" value="ABC TRANSPORTER SUBSTRATE-BINDING PROTEIN"/>
    <property type="match status" value="1"/>
</dbReference>
<evidence type="ECO:0000313" key="2">
    <source>
        <dbReference type="EMBL" id="MDO9711448.1"/>
    </source>
</evidence>
<keyword evidence="1" id="KW-0732">Signal</keyword>
<evidence type="ECO:0000256" key="1">
    <source>
        <dbReference type="SAM" id="SignalP"/>
    </source>
</evidence>
<reference evidence="2 3" key="1">
    <citation type="submission" date="2023-08" db="EMBL/GenBank/DDBJ databases">
        <title>The draft genome sequence of Paracraurococcus sp. LOR1-02.</title>
        <authorList>
            <person name="Kingkaew E."/>
            <person name="Tanasupawat S."/>
        </authorList>
    </citation>
    <scope>NUCLEOTIDE SEQUENCE [LARGE SCALE GENOMIC DNA]</scope>
    <source>
        <strain evidence="2 3">LOR1-02</strain>
    </source>
</reference>
<feature type="chain" id="PRO_5045173341" description="ABC transporter substrate-binding protein" evidence="1">
    <location>
        <begin position="19"/>
        <end position="334"/>
    </location>
</feature>
<sequence length="334" mass="36246">MTLSRRATLAMLAGSCLASPRLAVAQADRLRLVVGTQDTALQETVNASGVLAGLPFELQWATLPGPAAQLSGLYSKALDVGLMGDTSLIIEQARARVEWTEETAPLQIVAGWRNPDPAFPPIVTAVRSSANIATLAVLRGKRWAFNFGGYNYLQYLASRIRAGLRPEDIQPVQLVDGNAAAAAFNSGRTDVYSGGLGPVKPGIDKGEARILIRSDELEIPALTVFTARGEVIRDERKAAALADLLGRIRQHWDWVAANQPSVEAIFREKLKQTPERAAYSAPSHNSRFVALDDALIRREQRLAEILAESGDIPRRIDVSVEFSRRFNAVTGPTT</sequence>
<gene>
    <name evidence="2" type="ORF">Q7A36_24080</name>
</gene>
<accession>A0ABT9E5K0</accession>
<dbReference type="PANTHER" id="PTHR30024">
    <property type="entry name" value="ALIPHATIC SULFONATES-BINDING PROTEIN-RELATED"/>
    <property type="match status" value="1"/>
</dbReference>
<dbReference type="Proteomes" id="UP001243009">
    <property type="component" value="Unassembled WGS sequence"/>
</dbReference>
<proteinExistence type="predicted"/>
<dbReference type="SUPFAM" id="SSF53850">
    <property type="entry name" value="Periplasmic binding protein-like II"/>
    <property type="match status" value="1"/>
</dbReference>
<comment type="caution">
    <text evidence="2">The sequence shown here is derived from an EMBL/GenBank/DDBJ whole genome shotgun (WGS) entry which is preliminary data.</text>
</comment>
<feature type="signal peptide" evidence="1">
    <location>
        <begin position="1"/>
        <end position="18"/>
    </location>
</feature>
<name>A0ABT9E5K0_9PROT</name>
<dbReference type="Gene3D" id="3.40.190.10">
    <property type="entry name" value="Periplasmic binding protein-like II"/>
    <property type="match status" value="2"/>
</dbReference>
<protein>
    <recommendedName>
        <fullName evidence="4">ABC transporter substrate-binding protein</fullName>
    </recommendedName>
</protein>